<evidence type="ECO:0000256" key="1">
    <source>
        <dbReference type="SAM" id="MobiDB-lite"/>
    </source>
</evidence>
<gene>
    <name evidence="2" type="ORF">OPNDJPPI_00172</name>
</gene>
<dbReference type="EMBL" id="MW316656">
    <property type="protein sequence ID" value="QVQ59031.1"/>
    <property type="molecule type" value="Genomic_DNA"/>
</dbReference>
<feature type="region of interest" description="Disordered" evidence="1">
    <location>
        <begin position="114"/>
        <end position="172"/>
    </location>
</feature>
<protein>
    <submittedName>
        <fullName evidence="2">Uncharacterized protein</fullName>
    </submittedName>
</protein>
<evidence type="ECO:0000313" key="2">
    <source>
        <dbReference type="EMBL" id="QVQ59031.1"/>
    </source>
</evidence>
<keyword evidence="2" id="KW-0614">Plasmid</keyword>
<geneLocation type="plasmid" evidence="2">
    <name>p4710</name>
</geneLocation>
<reference evidence="2" key="1">
    <citation type="submission" date="2020-11" db="EMBL/GenBank/DDBJ databases">
        <title>Exploring Klebsiella pneumoniae in poultry shows high genetic diversity, low antimicrobial resistance and higher prevalence in turkeys then broilers.</title>
        <authorList>
            <person name="Franklin-Alming F.V."/>
            <person name="Kaspersen H."/>
            <person name="Hetland M.A.K."/>
            <person name="Bakksjo R.-J."/>
            <person name="Nesse L.L."/>
            <person name="Leangpichart T."/>
            <person name="Lohr I.H."/>
            <person name="Telke A.A."/>
            <person name="Sunde M."/>
        </authorList>
    </citation>
    <scope>NUCLEOTIDE SEQUENCE</scope>
    <source>
        <plasmid evidence="2">p4710</plasmid>
    </source>
</reference>
<organism evidence="2">
    <name type="scientific">Klebsiella pneumoniae subsp. pneumoniae</name>
    <dbReference type="NCBI Taxonomy" id="72407"/>
    <lineage>
        <taxon>Bacteria</taxon>
        <taxon>Pseudomonadati</taxon>
        <taxon>Pseudomonadota</taxon>
        <taxon>Gammaproteobacteria</taxon>
        <taxon>Enterobacterales</taxon>
        <taxon>Enterobacteriaceae</taxon>
        <taxon>Klebsiella/Raoultella group</taxon>
        <taxon>Klebsiella</taxon>
        <taxon>Klebsiella pneumoniae complex</taxon>
    </lineage>
</organism>
<name>A0A8E6LA35_KLEPN</name>
<sequence length="172" mass="19460">MIGFRNVDMAELRIHTPAERVAIAEGHLFRVAFAIFFQLSQAAEFQDVPLFPGVFFFPATRSVYDAVLTWIFRVLILLSPLSGFQPPSSFEFRDPPQRREARFAKRRCPLHPGGLLPGCRERRPRRDRGGATGTVAASPGFRVRDGGPPGRRQLRWLRSRQPAPPRGRPEKA</sequence>
<accession>A0A8E6LA35</accession>
<dbReference type="AlphaFoldDB" id="A0A8E6LA35"/>
<proteinExistence type="predicted"/>